<comment type="caution">
    <text evidence="2">The sequence shown here is derived from an EMBL/GenBank/DDBJ whole genome shotgun (WGS) entry which is preliminary data.</text>
</comment>
<keyword evidence="3" id="KW-1185">Reference proteome</keyword>
<evidence type="ECO:0000313" key="3">
    <source>
        <dbReference type="Proteomes" id="UP000076154"/>
    </source>
</evidence>
<name>A0A369J4S1_HYPMA</name>
<protein>
    <submittedName>
        <fullName evidence="2">Uncharacterized protein</fullName>
    </submittedName>
</protein>
<evidence type="ECO:0000256" key="1">
    <source>
        <dbReference type="SAM" id="MobiDB-lite"/>
    </source>
</evidence>
<sequence length="217" mass="24199">MGEMICGKPAQGPVTLFERRPDPTLTLSVALTHEFAADDVQGMAEQRQADFSVEEGYDTKKQRQKPPGADSSDSEEILREAPTSRNTRQCSGEEGWSSPGTDVKAINFTRRSRMGMPMNRSPEWIRRSRMSLKHGRLAIAGTSPDLRNKGRGIGRKEPAVRLDKLRMHVLPLDEISYASPRLRGCREPSLAHHQRSTFRKSEFLPTMSCLPAAHGSS</sequence>
<gene>
    <name evidence="2" type="ORF">Hypma_003364</name>
</gene>
<evidence type="ECO:0000313" key="2">
    <source>
        <dbReference type="EMBL" id="RDB16150.1"/>
    </source>
</evidence>
<organism evidence="2 3">
    <name type="scientific">Hypsizygus marmoreus</name>
    <name type="common">White beech mushroom</name>
    <name type="synonym">Agaricus marmoreus</name>
    <dbReference type="NCBI Taxonomy" id="39966"/>
    <lineage>
        <taxon>Eukaryota</taxon>
        <taxon>Fungi</taxon>
        <taxon>Dikarya</taxon>
        <taxon>Basidiomycota</taxon>
        <taxon>Agaricomycotina</taxon>
        <taxon>Agaricomycetes</taxon>
        <taxon>Agaricomycetidae</taxon>
        <taxon>Agaricales</taxon>
        <taxon>Tricholomatineae</taxon>
        <taxon>Lyophyllaceae</taxon>
        <taxon>Hypsizygus</taxon>
    </lineage>
</organism>
<dbReference type="Proteomes" id="UP000076154">
    <property type="component" value="Unassembled WGS sequence"/>
</dbReference>
<accession>A0A369J4S1</accession>
<reference evidence="2" key="1">
    <citation type="submission" date="2018-04" db="EMBL/GenBank/DDBJ databases">
        <title>Whole genome sequencing of Hypsizygus marmoreus.</title>
        <authorList>
            <person name="Choi I.-G."/>
            <person name="Min B."/>
            <person name="Kim J.-G."/>
            <person name="Kim S."/>
            <person name="Oh Y.-L."/>
            <person name="Kong W.-S."/>
            <person name="Park H."/>
            <person name="Jeong J."/>
            <person name="Song E.-S."/>
        </authorList>
    </citation>
    <scope>NUCLEOTIDE SEQUENCE [LARGE SCALE GENOMIC DNA]</scope>
    <source>
        <strain evidence="2">51987-8</strain>
    </source>
</reference>
<dbReference type="InParanoid" id="A0A369J4S1"/>
<dbReference type="AlphaFoldDB" id="A0A369J4S1"/>
<feature type="region of interest" description="Disordered" evidence="1">
    <location>
        <begin position="37"/>
        <end position="103"/>
    </location>
</feature>
<dbReference type="EMBL" id="LUEZ02000132">
    <property type="protein sequence ID" value="RDB16150.1"/>
    <property type="molecule type" value="Genomic_DNA"/>
</dbReference>
<proteinExistence type="predicted"/>